<sequence length="264" mass="31000">MKITIYSVCWNEEVLLPHFFQHYKSRFPNADFVIYDNGSTDRSRDIIRENGGVVKNLESNNRAREDLLMGVRNNCWKLSKNDWVIVCDVDEFIDCDESFLSNATASVIRCEGYEMAGDTLNIDTITKGTRNYWLDKCSVFNPNKISEINYSPGCHSCAPVGEVIYNKKRVPLKHYKYFKLSYVIERFEVLSKRLSDENKSNGWGIHYLQNKEEIKDAYLFILNNAEAVPAPFIRYLYYKLINNQKYYRILKKLLNIKKSIVTRY</sequence>
<dbReference type="Proteomes" id="UP000774935">
    <property type="component" value="Unassembled WGS sequence"/>
</dbReference>
<dbReference type="SUPFAM" id="SSF53448">
    <property type="entry name" value="Nucleotide-diphospho-sugar transferases"/>
    <property type="match status" value="1"/>
</dbReference>
<dbReference type="EMBL" id="JAHWXQ010000005">
    <property type="protein sequence ID" value="MBW3366648.1"/>
    <property type="molecule type" value="Genomic_DNA"/>
</dbReference>
<reference evidence="1 2" key="1">
    <citation type="submission" date="2021-07" db="EMBL/GenBank/DDBJ databases">
        <authorList>
            <person name="Kim M.K."/>
        </authorList>
    </citation>
    <scope>NUCLEOTIDE SEQUENCE [LARGE SCALE GENOMIC DNA]</scope>
    <source>
        <strain evidence="1 2">HLY7-15</strain>
    </source>
</reference>
<evidence type="ECO:0000313" key="1">
    <source>
        <dbReference type="EMBL" id="MBW3366648.1"/>
    </source>
</evidence>
<gene>
    <name evidence="1" type="ORF">KYK27_16425</name>
</gene>
<comment type="caution">
    <text evidence="1">The sequence shown here is derived from an EMBL/GenBank/DDBJ whole genome shotgun (WGS) entry which is preliminary data.</text>
</comment>
<name>A0ABS6XGG0_9BACT</name>
<evidence type="ECO:0000313" key="2">
    <source>
        <dbReference type="Proteomes" id="UP000774935"/>
    </source>
</evidence>
<dbReference type="Pfam" id="PF13704">
    <property type="entry name" value="Glyco_tranf_2_4"/>
    <property type="match status" value="1"/>
</dbReference>
<organism evidence="1 2">
    <name type="scientific">Pontibacter populi</name>
    <dbReference type="NCBI Taxonomy" id="890055"/>
    <lineage>
        <taxon>Bacteria</taxon>
        <taxon>Pseudomonadati</taxon>
        <taxon>Bacteroidota</taxon>
        <taxon>Cytophagia</taxon>
        <taxon>Cytophagales</taxon>
        <taxon>Hymenobacteraceae</taxon>
        <taxon>Pontibacter</taxon>
    </lineage>
</organism>
<keyword evidence="2" id="KW-1185">Reference proteome</keyword>
<accession>A0ABS6XGG0</accession>
<proteinExistence type="predicted"/>
<dbReference type="InterPro" id="IPR029044">
    <property type="entry name" value="Nucleotide-diphossugar_trans"/>
</dbReference>
<dbReference type="Gene3D" id="3.90.550.10">
    <property type="entry name" value="Spore Coat Polysaccharide Biosynthesis Protein SpsA, Chain A"/>
    <property type="match status" value="1"/>
</dbReference>
<dbReference type="CDD" id="cd00761">
    <property type="entry name" value="Glyco_tranf_GTA_type"/>
    <property type="match status" value="1"/>
</dbReference>
<protein>
    <submittedName>
        <fullName evidence="1">Glycosyltransferase family 2 protein</fullName>
    </submittedName>
</protein>
<dbReference type="RefSeq" id="WP_199111391.1">
    <property type="nucleotide sequence ID" value="NZ_JAHWXQ010000005.1"/>
</dbReference>